<name>A0A164W382_9AGAM</name>
<evidence type="ECO:0000313" key="2">
    <source>
        <dbReference type="Proteomes" id="UP000076722"/>
    </source>
</evidence>
<dbReference type="EMBL" id="KV419403">
    <property type="protein sequence ID" value="KZS94703.1"/>
    <property type="molecule type" value="Genomic_DNA"/>
</dbReference>
<dbReference type="AlphaFoldDB" id="A0A164W382"/>
<accession>A0A164W382</accession>
<protein>
    <submittedName>
        <fullName evidence="1">Uncharacterized protein</fullName>
    </submittedName>
</protein>
<gene>
    <name evidence="1" type="ORF">SISNIDRAFT_464993</name>
</gene>
<sequence>MRRQASDAADRQRIETIQQCNSHGEVFQLIPPEGLDQRSSSLRRHLFPAYAIIIADSSEVEESPSPKPTRPQSIILLDKKLKKSIQLQQPKTPPFIISTVAFESA</sequence>
<proteinExistence type="predicted"/>
<evidence type="ECO:0000313" key="1">
    <source>
        <dbReference type="EMBL" id="KZS94703.1"/>
    </source>
</evidence>
<organism evidence="1 2">
    <name type="scientific">Sistotremastrum niveocremeum HHB9708</name>
    <dbReference type="NCBI Taxonomy" id="1314777"/>
    <lineage>
        <taxon>Eukaryota</taxon>
        <taxon>Fungi</taxon>
        <taxon>Dikarya</taxon>
        <taxon>Basidiomycota</taxon>
        <taxon>Agaricomycotina</taxon>
        <taxon>Agaricomycetes</taxon>
        <taxon>Sistotremastrales</taxon>
        <taxon>Sistotremastraceae</taxon>
        <taxon>Sertulicium</taxon>
        <taxon>Sertulicium niveocremeum</taxon>
    </lineage>
</organism>
<dbReference type="Proteomes" id="UP000076722">
    <property type="component" value="Unassembled WGS sequence"/>
</dbReference>
<reference evidence="1 2" key="1">
    <citation type="journal article" date="2016" name="Mol. Biol. Evol.">
        <title>Comparative Genomics of Early-Diverging Mushroom-Forming Fungi Provides Insights into the Origins of Lignocellulose Decay Capabilities.</title>
        <authorList>
            <person name="Nagy L.G."/>
            <person name="Riley R."/>
            <person name="Tritt A."/>
            <person name="Adam C."/>
            <person name="Daum C."/>
            <person name="Floudas D."/>
            <person name="Sun H."/>
            <person name="Yadav J.S."/>
            <person name="Pangilinan J."/>
            <person name="Larsson K.H."/>
            <person name="Matsuura K."/>
            <person name="Barry K."/>
            <person name="Labutti K."/>
            <person name="Kuo R."/>
            <person name="Ohm R.A."/>
            <person name="Bhattacharya S.S."/>
            <person name="Shirouzu T."/>
            <person name="Yoshinaga Y."/>
            <person name="Martin F.M."/>
            <person name="Grigoriev I.V."/>
            <person name="Hibbett D.S."/>
        </authorList>
    </citation>
    <scope>NUCLEOTIDE SEQUENCE [LARGE SCALE GENOMIC DNA]</scope>
    <source>
        <strain evidence="1 2">HHB9708</strain>
    </source>
</reference>
<keyword evidence="2" id="KW-1185">Reference proteome</keyword>